<evidence type="ECO:0000313" key="4">
    <source>
        <dbReference type="EMBL" id="EQD69222.1"/>
    </source>
</evidence>
<reference evidence="4" key="1">
    <citation type="submission" date="2013-08" db="EMBL/GenBank/DDBJ databases">
        <authorList>
            <person name="Mendez C."/>
            <person name="Richter M."/>
            <person name="Ferrer M."/>
            <person name="Sanchez J."/>
        </authorList>
    </citation>
    <scope>NUCLEOTIDE SEQUENCE</scope>
</reference>
<dbReference type="AlphaFoldDB" id="T1BHU7"/>
<reference evidence="4" key="2">
    <citation type="journal article" date="2014" name="ISME J.">
        <title>Microbial stratification in low pH oxic and suboxic macroscopic growths along an acid mine drainage.</title>
        <authorList>
            <person name="Mendez-Garcia C."/>
            <person name="Mesa V."/>
            <person name="Sprenger R.R."/>
            <person name="Richter M."/>
            <person name="Diez M.S."/>
            <person name="Solano J."/>
            <person name="Bargiela R."/>
            <person name="Golyshina O.V."/>
            <person name="Manteca A."/>
            <person name="Ramos J.L."/>
            <person name="Gallego J.R."/>
            <person name="Llorente I."/>
            <person name="Martins Dos Santos V.A."/>
            <person name="Jensen O.N."/>
            <person name="Pelaez A.I."/>
            <person name="Sanchez J."/>
            <person name="Ferrer M."/>
        </authorList>
    </citation>
    <scope>NUCLEOTIDE SEQUENCE</scope>
</reference>
<evidence type="ECO:0000256" key="2">
    <source>
        <dbReference type="SAM" id="Phobius"/>
    </source>
</evidence>
<dbReference type="InterPro" id="IPR029063">
    <property type="entry name" value="SAM-dependent_MTases_sf"/>
</dbReference>
<gene>
    <name evidence="4" type="ORF">B1B_05434</name>
</gene>
<dbReference type="PANTHER" id="PTHR42998:SF1">
    <property type="entry name" value="TYPE I RESTRICTION ENZYME HINDI METHYLASE SUBUNIT"/>
    <property type="match status" value="1"/>
</dbReference>
<protein>
    <submittedName>
        <fullName evidence="4">N-6 DNA methylase</fullName>
        <ecNumber evidence="4">2.1.1.72</ecNumber>
    </submittedName>
</protein>
<organism evidence="4">
    <name type="scientific">mine drainage metagenome</name>
    <dbReference type="NCBI Taxonomy" id="410659"/>
    <lineage>
        <taxon>unclassified sequences</taxon>
        <taxon>metagenomes</taxon>
        <taxon>ecological metagenomes</taxon>
    </lineage>
</organism>
<keyword evidence="4" id="KW-0808">Transferase</keyword>
<sequence>MQADLVDYMIALPGQLFYGSMIPAALWFLSRDKTNSKFRDRRGQILFIDARKMGHLVDRRHRELSEEEIEKIAKTYHAWRGEKDAGTYEDAAGFCKSATLKEVESHGFVLTPGGTSAQKRQRTMESRFPRSWRG</sequence>
<name>T1BHU7_9ZZZZ</name>
<keyword evidence="2" id="KW-1133">Transmembrane helix</keyword>
<dbReference type="SUPFAM" id="SSF53335">
    <property type="entry name" value="S-adenosyl-L-methionine-dependent methyltransferases"/>
    <property type="match status" value="1"/>
</dbReference>
<dbReference type="Gene3D" id="3.40.50.150">
    <property type="entry name" value="Vaccinia Virus protein VP39"/>
    <property type="match status" value="1"/>
</dbReference>
<dbReference type="PANTHER" id="PTHR42998">
    <property type="entry name" value="TYPE I RESTRICTION ENZYME HINDVIIP M PROTEIN-RELATED"/>
    <property type="match status" value="1"/>
</dbReference>
<accession>T1BHU7</accession>
<evidence type="ECO:0000256" key="1">
    <source>
        <dbReference type="SAM" id="MobiDB-lite"/>
    </source>
</evidence>
<dbReference type="GO" id="GO:0009007">
    <property type="term" value="F:site-specific DNA-methyltransferase (adenine-specific) activity"/>
    <property type="evidence" value="ECO:0007669"/>
    <property type="project" value="UniProtKB-EC"/>
</dbReference>
<dbReference type="GO" id="GO:0032259">
    <property type="term" value="P:methylation"/>
    <property type="evidence" value="ECO:0007669"/>
    <property type="project" value="UniProtKB-KW"/>
</dbReference>
<comment type="caution">
    <text evidence="4">The sequence shown here is derived from an EMBL/GenBank/DDBJ whole genome shotgun (WGS) entry which is preliminary data.</text>
</comment>
<keyword evidence="4" id="KW-0489">Methyltransferase</keyword>
<dbReference type="InterPro" id="IPR052916">
    <property type="entry name" value="Type-I_RE_MTase_Subunit"/>
</dbReference>
<feature type="transmembrane region" description="Helical" evidence="2">
    <location>
        <begin position="6"/>
        <end position="29"/>
    </location>
</feature>
<dbReference type="EMBL" id="AUZY01003442">
    <property type="protein sequence ID" value="EQD69222.1"/>
    <property type="molecule type" value="Genomic_DNA"/>
</dbReference>
<evidence type="ECO:0000259" key="3">
    <source>
        <dbReference type="Pfam" id="PF02384"/>
    </source>
</evidence>
<keyword evidence="2" id="KW-0812">Transmembrane</keyword>
<dbReference type="Pfam" id="PF02384">
    <property type="entry name" value="N6_Mtase"/>
    <property type="match status" value="1"/>
</dbReference>
<dbReference type="InterPro" id="IPR003356">
    <property type="entry name" value="DNA_methylase_A-5"/>
</dbReference>
<dbReference type="GO" id="GO:0008170">
    <property type="term" value="F:N-methyltransferase activity"/>
    <property type="evidence" value="ECO:0007669"/>
    <property type="project" value="InterPro"/>
</dbReference>
<feature type="domain" description="DNA methylase adenine-specific" evidence="3">
    <location>
        <begin position="1"/>
        <end position="121"/>
    </location>
</feature>
<keyword evidence="2" id="KW-0472">Membrane</keyword>
<feature type="region of interest" description="Disordered" evidence="1">
    <location>
        <begin position="111"/>
        <end position="134"/>
    </location>
</feature>
<dbReference type="EC" id="2.1.1.72" evidence="4"/>
<proteinExistence type="predicted"/>
<dbReference type="GO" id="GO:0003677">
    <property type="term" value="F:DNA binding"/>
    <property type="evidence" value="ECO:0007669"/>
    <property type="project" value="InterPro"/>
</dbReference>